<proteinExistence type="inferred from homology"/>
<dbReference type="EMBL" id="CAACVR010000001">
    <property type="protein sequence ID" value="VEU19685.1"/>
    <property type="molecule type" value="Genomic_DNA"/>
</dbReference>
<evidence type="ECO:0000256" key="3">
    <source>
        <dbReference type="ARBA" id="ARBA00022525"/>
    </source>
</evidence>
<comment type="subcellular location">
    <subcellularLocation>
        <location evidence="1">Secreted</location>
    </subcellularLocation>
</comment>
<name>A0A448YFE7_BRENA</name>
<evidence type="ECO:0000256" key="6">
    <source>
        <dbReference type="SAM" id="SignalP"/>
    </source>
</evidence>
<evidence type="ECO:0000256" key="4">
    <source>
        <dbReference type="ARBA" id="ARBA00022729"/>
    </source>
</evidence>
<feature type="region of interest" description="Disordered" evidence="5">
    <location>
        <begin position="67"/>
        <end position="88"/>
    </location>
</feature>
<dbReference type="InterPro" id="IPR001283">
    <property type="entry name" value="CRISP-related"/>
</dbReference>
<dbReference type="InterPro" id="IPR014044">
    <property type="entry name" value="CAP_dom"/>
</dbReference>
<dbReference type="STRING" id="13370.A0A448YFE7"/>
<keyword evidence="3" id="KW-0964">Secreted</keyword>
<dbReference type="Gene3D" id="3.40.33.10">
    <property type="entry name" value="CAP"/>
    <property type="match status" value="1"/>
</dbReference>
<evidence type="ECO:0000256" key="5">
    <source>
        <dbReference type="SAM" id="MobiDB-lite"/>
    </source>
</evidence>
<dbReference type="SMART" id="SM00198">
    <property type="entry name" value="SCP"/>
    <property type="match status" value="1"/>
</dbReference>
<dbReference type="CDD" id="cd05384">
    <property type="entry name" value="CAP_PRY1-like"/>
    <property type="match status" value="1"/>
</dbReference>
<protein>
    <submittedName>
        <fullName evidence="8">DEKNAAC100752</fullName>
    </submittedName>
</protein>
<gene>
    <name evidence="8" type="ORF">BRENAR_LOCUS422</name>
</gene>
<dbReference type="PROSITE" id="PS01010">
    <property type="entry name" value="CRISP_2"/>
    <property type="match status" value="1"/>
</dbReference>
<keyword evidence="4 6" id="KW-0732">Signal</keyword>
<organism evidence="8 9">
    <name type="scientific">Brettanomyces naardenensis</name>
    <name type="common">Yeast</name>
    <dbReference type="NCBI Taxonomy" id="13370"/>
    <lineage>
        <taxon>Eukaryota</taxon>
        <taxon>Fungi</taxon>
        <taxon>Dikarya</taxon>
        <taxon>Ascomycota</taxon>
        <taxon>Saccharomycotina</taxon>
        <taxon>Pichiomycetes</taxon>
        <taxon>Pichiales</taxon>
        <taxon>Pichiaceae</taxon>
        <taxon>Brettanomyces</taxon>
    </lineage>
</organism>
<dbReference type="PANTHER" id="PTHR10334">
    <property type="entry name" value="CYSTEINE-RICH SECRETORY PROTEIN-RELATED"/>
    <property type="match status" value="1"/>
</dbReference>
<feature type="signal peptide" evidence="6">
    <location>
        <begin position="1"/>
        <end position="18"/>
    </location>
</feature>
<feature type="chain" id="PRO_5019210740" evidence="6">
    <location>
        <begin position="19"/>
        <end position="228"/>
    </location>
</feature>
<dbReference type="InterPro" id="IPR018244">
    <property type="entry name" value="Allrgn_V5/Tpx1_CS"/>
</dbReference>
<sequence length="228" mass="23546">MKFSAFVLSAALATLASAAPILVTDFVTNIVTVTIAPGETQVLSDSPAATSASSYAQAVNAFTTSEAPAPVSTSDSSSAPASSSSDSSSAGLSGFASQILSEHNAKRALHGVPDLEWDDTLATYAQNYADQYDCSGSLVHSGGPYGEDLALGYSITGAVDAWYSEGDNYDYGACSVYDHFTQVIWKSTTQLGCGQKTCNSYYGTYIVCSYGPAGNIIGECSANVLPPV</sequence>
<dbReference type="FunFam" id="3.40.33.10:FF:000012">
    <property type="entry name" value="Secreted protein PRY1"/>
    <property type="match status" value="1"/>
</dbReference>
<feature type="domain" description="SCP" evidence="7">
    <location>
        <begin position="94"/>
        <end position="218"/>
    </location>
</feature>
<evidence type="ECO:0000313" key="9">
    <source>
        <dbReference type="Proteomes" id="UP000290900"/>
    </source>
</evidence>
<dbReference type="OrthoDB" id="337038at2759"/>
<dbReference type="InterPro" id="IPR035940">
    <property type="entry name" value="CAP_sf"/>
</dbReference>
<dbReference type="AlphaFoldDB" id="A0A448YFE7"/>
<comment type="similarity">
    <text evidence="2">Belongs to the CRISP family.</text>
</comment>
<dbReference type="InParanoid" id="A0A448YFE7"/>
<accession>A0A448YFE7</accession>
<evidence type="ECO:0000256" key="1">
    <source>
        <dbReference type="ARBA" id="ARBA00004613"/>
    </source>
</evidence>
<dbReference type="Pfam" id="PF00188">
    <property type="entry name" value="CAP"/>
    <property type="match status" value="1"/>
</dbReference>
<reference evidence="8 9" key="1">
    <citation type="submission" date="2018-12" db="EMBL/GenBank/DDBJ databases">
        <authorList>
            <person name="Tiukova I."/>
            <person name="Dainat J."/>
        </authorList>
    </citation>
    <scope>NUCLEOTIDE SEQUENCE [LARGE SCALE GENOMIC DNA]</scope>
</reference>
<evidence type="ECO:0000256" key="2">
    <source>
        <dbReference type="ARBA" id="ARBA00009923"/>
    </source>
</evidence>
<dbReference type="SUPFAM" id="SSF55797">
    <property type="entry name" value="PR-1-like"/>
    <property type="match status" value="1"/>
</dbReference>
<keyword evidence="9" id="KW-1185">Reference proteome</keyword>
<dbReference type="PROSITE" id="PS01009">
    <property type="entry name" value="CRISP_1"/>
    <property type="match status" value="1"/>
</dbReference>
<evidence type="ECO:0000259" key="7">
    <source>
        <dbReference type="SMART" id="SM00198"/>
    </source>
</evidence>
<dbReference type="Proteomes" id="UP000290900">
    <property type="component" value="Unassembled WGS sequence"/>
</dbReference>
<dbReference type="PRINTS" id="PR00837">
    <property type="entry name" value="V5TPXLIKE"/>
</dbReference>
<evidence type="ECO:0000313" key="8">
    <source>
        <dbReference type="EMBL" id="VEU19685.1"/>
    </source>
</evidence>
<dbReference type="GO" id="GO:0005576">
    <property type="term" value="C:extracellular region"/>
    <property type="evidence" value="ECO:0007669"/>
    <property type="project" value="UniProtKB-SubCell"/>
</dbReference>